<dbReference type="OrthoDB" id="3061830at2759"/>
<sequence length="366" mass="41693">MVLDDIPEPVVNRILELLLFMTSAAESHYIRLVNKKLATMALPALMHTIHIDSPAVLARLVRLPLSPLYHAPWVSLVRCLQFSFNPDHYVLQESITSRQIILPQINTVRFKYTQGTPIREHDSDETIQALLSTDYLRRAANSRSNTSWLAYLSGLRPKRFEWITDDPTHLRLVPIPAQYRKLFDIWGPSAVLLDGICPVQQSDLSTWAPLFLAKRTHIRGRLHTSHFYFLSGFPHLRPGCEVLVLEKNPSSDPSGLPGKAMSTLIFGTMLIQLIDWTKEDRHLLKLILTGKTPARPLLCEQPKIQAAVRTINRQSGKVATMLHMATFPWRFMIMVLLAVGYQLFGGTLLKFGAPRRAQRQVHRFKS</sequence>
<proteinExistence type="predicted"/>
<evidence type="ECO:0000256" key="1">
    <source>
        <dbReference type="SAM" id="Phobius"/>
    </source>
</evidence>
<keyword evidence="1" id="KW-0812">Transmembrane</keyword>
<organism evidence="2 3">
    <name type="scientific">Psilocybe cf. subviscida</name>
    <dbReference type="NCBI Taxonomy" id="2480587"/>
    <lineage>
        <taxon>Eukaryota</taxon>
        <taxon>Fungi</taxon>
        <taxon>Dikarya</taxon>
        <taxon>Basidiomycota</taxon>
        <taxon>Agaricomycotina</taxon>
        <taxon>Agaricomycetes</taxon>
        <taxon>Agaricomycetidae</taxon>
        <taxon>Agaricales</taxon>
        <taxon>Agaricineae</taxon>
        <taxon>Strophariaceae</taxon>
        <taxon>Psilocybe</taxon>
    </lineage>
</organism>
<protein>
    <submittedName>
        <fullName evidence="2">Uncharacterized protein</fullName>
    </submittedName>
</protein>
<accession>A0A8H5BEV9</accession>
<comment type="caution">
    <text evidence="2">The sequence shown here is derived from an EMBL/GenBank/DDBJ whole genome shotgun (WGS) entry which is preliminary data.</text>
</comment>
<keyword evidence="3" id="KW-1185">Reference proteome</keyword>
<reference evidence="2 3" key="1">
    <citation type="journal article" date="2020" name="ISME J.">
        <title>Uncovering the hidden diversity of litter-decomposition mechanisms in mushroom-forming fungi.</title>
        <authorList>
            <person name="Floudas D."/>
            <person name="Bentzer J."/>
            <person name="Ahren D."/>
            <person name="Johansson T."/>
            <person name="Persson P."/>
            <person name="Tunlid A."/>
        </authorList>
    </citation>
    <scope>NUCLEOTIDE SEQUENCE [LARGE SCALE GENOMIC DNA]</scope>
    <source>
        <strain evidence="2 3">CBS 101986</strain>
    </source>
</reference>
<evidence type="ECO:0000313" key="3">
    <source>
        <dbReference type="Proteomes" id="UP000567179"/>
    </source>
</evidence>
<dbReference type="EMBL" id="JAACJJ010000028">
    <property type="protein sequence ID" value="KAF5321783.1"/>
    <property type="molecule type" value="Genomic_DNA"/>
</dbReference>
<name>A0A8H5BEV9_9AGAR</name>
<keyword evidence="1" id="KW-0472">Membrane</keyword>
<keyword evidence="1" id="KW-1133">Transmembrane helix</keyword>
<dbReference type="AlphaFoldDB" id="A0A8H5BEV9"/>
<feature type="transmembrane region" description="Helical" evidence="1">
    <location>
        <begin position="327"/>
        <end position="349"/>
    </location>
</feature>
<dbReference type="Proteomes" id="UP000567179">
    <property type="component" value="Unassembled WGS sequence"/>
</dbReference>
<gene>
    <name evidence="2" type="ORF">D9619_001980</name>
</gene>
<evidence type="ECO:0000313" key="2">
    <source>
        <dbReference type="EMBL" id="KAF5321783.1"/>
    </source>
</evidence>